<dbReference type="STRING" id="187868.SAMN05192589_104343"/>
<gene>
    <name evidence="3" type="ORF">SAMN05192589_104343</name>
</gene>
<accession>A0A1G6S4Q4</accession>
<proteinExistence type="predicted"/>
<dbReference type="Proteomes" id="UP000198781">
    <property type="component" value="Unassembled WGS sequence"/>
</dbReference>
<keyword evidence="4" id="KW-1185">Reference proteome</keyword>
<dbReference type="InterPro" id="IPR029058">
    <property type="entry name" value="AB_hydrolase_fold"/>
</dbReference>
<dbReference type="InterPro" id="IPR000073">
    <property type="entry name" value="AB_hydrolase_1"/>
</dbReference>
<evidence type="ECO:0000256" key="1">
    <source>
        <dbReference type="SAM" id="MobiDB-lite"/>
    </source>
</evidence>
<reference evidence="3 4" key="1">
    <citation type="submission" date="2016-10" db="EMBL/GenBank/DDBJ databases">
        <authorList>
            <person name="de Groot N.N."/>
        </authorList>
    </citation>
    <scope>NUCLEOTIDE SEQUENCE [LARGE SCALE GENOMIC DNA]</scope>
    <source>
        <strain evidence="3 4">DSM 16619</strain>
    </source>
</reference>
<dbReference type="Gene3D" id="3.40.50.1820">
    <property type="entry name" value="alpha/beta hydrolase"/>
    <property type="match status" value="1"/>
</dbReference>
<dbReference type="OrthoDB" id="135231at2"/>
<dbReference type="RefSeq" id="WP_092742718.1">
    <property type="nucleotide sequence ID" value="NZ_FMZC01000004.1"/>
</dbReference>
<feature type="compositionally biased region" description="Low complexity" evidence="1">
    <location>
        <begin position="1"/>
        <end position="27"/>
    </location>
</feature>
<evidence type="ECO:0000313" key="4">
    <source>
        <dbReference type="Proteomes" id="UP000198781"/>
    </source>
</evidence>
<dbReference type="AlphaFoldDB" id="A0A1G6S4Q4"/>
<feature type="domain" description="AB hydrolase-1" evidence="2">
    <location>
        <begin position="69"/>
        <end position="294"/>
    </location>
</feature>
<dbReference type="SUPFAM" id="SSF53474">
    <property type="entry name" value="alpha/beta-Hydrolases"/>
    <property type="match status" value="1"/>
</dbReference>
<organism evidence="3 4">
    <name type="scientific">Paracidovorax valerianellae</name>
    <dbReference type="NCBI Taxonomy" id="187868"/>
    <lineage>
        <taxon>Bacteria</taxon>
        <taxon>Pseudomonadati</taxon>
        <taxon>Pseudomonadota</taxon>
        <taxon>Betaproteobacteria</taxon>
        <taxon>Burkholderiales</taxon>
        <taxon>Comamonadaceae</taxon>
        <taxon>Paracidovorax</taxon>
    </lineage>
</organism>
<sequence>MSAPNFSAPSSAPSSAPFPAPSCARPAIPEPADHWIATAQGRLFARRWSAPPPPPPAAFEGTPPAQPLPPIVLFHDSLGCVELWRDFPAALCHATGRDVIAYDRLGFGRSDVRTGPLPLDFVEDEARHSLPALRAHFGVERCVVLGHSVGGGMAAHCAAAHHRPQSSDAASGVDADGTALITIAAQACVEERTLQGIREARDQFQCDGAMERLARYHGSDKAPWVLSAWVDTWLHPDFAGWSLADALARVTCPVLALHGDRDEYGSTEQPERIARWAAGPAQVQILQGAGHVPHREQPAALAARIAQFLAALPGERADNAQKS</sequence>
<dbReference type="PRINTS" id="PR00111">
    <property type="entry name" value="ABHYDROLASE"/>
</dbReference>
<dbReference type="EMBL" id="FMZC01000004">
    <property type="protein sequence ID" value="SDD11902.1"/>
    <property type="molecule type" value="Genomic_DNA"/>
</dbReference>
<name>A0A1G6S4Q4_9BURK</name>
<feature type="region of interest" description="Disordered" evidence="1">
    <location>
        <begin position="1"/>
        <end position="31"/>
    </location>
</feature>
<dbReference type="Pfam" id="PF00561">
    <property type="entry name" value="Abhydrolase_1"/>
    <property type="match status" value="1"/>
</dbReference>
<evidence type="ECO:0000313" key="3">
    <source>
        <dbReference type="EMBL" id="SDD11902.1"/>
    </source>
</evidence>
<dbReference type="PANTHER" id="PTHR43689:SF8">
    <property type="entry name" value="ALPHA_BETA-HYDROLASES SUPERFAMILY PROTEIN"/>
    <property type="match status" value="1"/>
</dbReference>
<protein>
    <submittedName>
        <fullName evidence="3">Pimeloyl-ACP methyl ester carboxylesterase</fullName>
    </submittedName>
</protein>
<evidence type="ECO:0000259" key="2">
    <source>
        <dbReference type="Pfam" id="PF00561"/>
    </source>
</evidence>
<dbReference type="PANTHER" id="PTHR43689">
    <property type="entry name" value="HYDROLASE"/>
    <property type="match status" value="1"/>
</dbReference>